<name>A0A1V3WJC3_MYCKA</name>
<sequence length="59" mass="6148">MYPVWPSATRCWAAGVAGPEAVVDQRLVTAVPADWPLDTAAGVPVVFLTAFYGLSDLAG</sequence>
<dbReference type="GO" id="GO:0004315">
    <property type="term" value="F:3-oxoacyl-[acyl-carrier-protein] synthase activity"/>
    <property type="evidence" value="ECO:0007669"/>
    <property type="project" value="UniProtKB-EC"/>
</dbReference>
<keyword evidence="1" id="KW-0808">Transferase</keyword>
<dbReference type="SUPFAM" id="SSF50129">
    <property type="entry name" value="GroES-like"/>
    <property type="match status" value="1"/>
</dbReference>
<reference evidence="1 2" key="1">
    <citation type="submission" date="2017-02" db="EMBL/GenBank/DDBJ databases">
        <title>Complete genome sequences of Mycobacterium kansasii strains isolated from rhesus macaques.</title>
        <authorList>
            <person name="Panda A."/>
            <person name="Nagaraj S."/>
            <person name="Zhao X."/>
            <person name="Tettelin H."/>
            <person name="Detolla L.J."/>
        </authorList>
    </citation>
    <scope>NUCLEOTIDE SEQUENCE [LARGE SCALE GENOMIC DNA]</scope>
    <source>
        <strain evidence="1 2">11-3813</strain>
    </source>
</reference>
<comment type="caution">
    <text evidence="1">The sequence shown here is derived from an EMBL/GenBank/DDBJ whole genome shotgun (WGS) entry which is preliminary data.</text>
</comment>
<evidence type="ECO:0000313" key="1">
    <source>
        <dbReference type="EMBL" id="OOK66381.1"/>
    </source>
</evidence>
<organism evidence="1 2">
    <name type="scientific">Mycobacterium kansasii</name>
    <dbReference type="NCBI Taxonomy" id="1768"/>
    <lineage>
        <taxon>Bacteria</taxon>
        <taxon>Bacillati</taxon>
        <taxon>Actinomycetota</taxon>
        <taxon>Actinomycetes</taxon>
        <taxon>Mycobacteriales</taxon>
        <taxon>Mycobacteriaceae</taxon>
        <taxon>Mycobacterium</taxon>
    </lineage>
</organism>
<proteinExistence type="predicted"/>
<accession>A0A1V3WJC3</accession>
<protein>
    <submittedName>
        <fullName evidence="1">Phenolphthiocerol synthesis polyketide synthase type I Pks15/1 domain protein</fullName>
        <ecNumber evidence="1">2.3.1.41</ecNumber>
    </submittedName>
</protein>
<dbReference type="Proteomes" id="UP000189229">
    <property type="component" value="Unassembled WGS sequence"/>
</dbReference>
<dbReference type="InterPro" id="IPR011032">
    <property type="entry name" value="GroES-like_sf"/>
</dbReference>
<evidence type="ECO:0000313" key="2">
    <source>
        <dbReference type="Proteomes" id="UP000189229"/>
    </source>
</evidence>
<dbReference type="AlphaFoldDB" id="A0A1V3WJC3"/>
<dbReference type="EC" id="2.3.1.41" evidence="1"/>
<gene>
    <name evidence="1" type="ORF">BZL30_8027</name>
</gene>
<dbReference type="Gene3D" id="3.90.180.10">
    <property type="entry name" value="Medium-chain alcohol dehydrogenases, catalytic domain"/>
    <property type="match status" value="1"/>
</dbReference>
<keyword evidence="1" id="KW-0012">Acyltransferase</keyword>
<dbReference type="EMBL" id="MVBM01000009">
    <property type="protein sequence ID" value="OOK66381.1"/>
    <property type="molecule type" value="Genomic_DNA"/>
</dbReference>